<dbReference type="OrthoDB" id="429932at2759"/>
<dbReference type="EMBL" id="QDEB01103194">
    <property type="protein sequence ID" value="RZC27690.1"/>
    <property type="molecule type" value="Genomic_DNA"/>
</dbReference>
<sequence length="1063" mass="120984">MVIEALDNKVIDQIRSSSTIDSVTQCLTELVEPNCVVIIVLNSLDAKSMAIAVRVNLTTFRIQIVDNGKGISRQNLEFVGQRYMTNKCHTLSDLKKHISTYGFKGEALASISKISQRVSVTSREQNCEETYCKTIEGNNSKIELVQTRPSFGTTVTIDGFLNNLPVRQQCIKSTELENVKKSLESLTIIHPRVSFSLRNELTGKIILDSKKCLDIATSFKNIHPDIDDSKFVLFKVSRNKISVGGLIHKEFHENKRLQYIYVNKRPITCPKIQNFLNTSFRKIKASDPKKAQPIFVIHIKCPYSDIDLSLEPSKTVVFFKKVDIVQRCLEKMINTFLGKENLQTSPKKAPQSEIKSEFGISQIGGAVRGLGMKRKSDDLEAVVSSKSPKIIEEETPFFEEEPKVATKQVKTALPIKIKKSEKKDCEEVDFDDAKENSMFTNFPDNERKGKDIIMDMFIKSVQVFPDESKSPESCGKTFTNCAALDVFKVSPPKPLDKAFMDNQTMVKENMISVGVQVGLSNVNPLNDISDVTFNPRKSLKNYVSDYNFDFSKVEALPAFNLNRTFAQDFINLDQTKKLFDFRDNCSREFNIFGVPYYKKKNYDRVGNANILEMGELGAIPKMSIEKCLLKNKTTLPNLGSENITKSPYFLKKGKTRRDAHPLKHSPKKAESCCLEDNYETTHKLSSCQNRNIEFVSRDSLSETVTDFEKLSSERRPWNHVEMTCSKRNKTRNKNLNESTVSSYFVPQKLSVNHHESEVLDHSKDLFLSINPSGKSNKCEKTESGIVITVDEEDMQKIMERDLQYEKQLVDDVIPSTLTQIQSDWLKEVNIFGTTVYTNKKTGVKSFHSPKKDLSFEMAERFEFVPKGLSPILKDYGKVDSMSPESKENLQNAVIQSYEDELLLVKWQNYIDNKDPKTFFEEIYMEKSKLIENAVPNVSRSALAKREIFENMSFTKEVFKNLDVIGQVDHKFIAVLERTKNLILLFDQHAVHERVRLEQLLEGAIKFGDSLSKTECFVHLKDLAKCNLPFQCAHGRPTLTPLISLNKSHDTVGAKPCLNVLKRL</sequence>
<dbReference type="SUPFAM" id="SSF55874">
    <property type="entry name" value="ATPase domain of HSP90 chaperone/DNA topoisomerase II/histidine kinase"/>
    <property type="match status" value="1"/>
</dbReference>
<proteinExistence type="inferred from homology"/>
<dbReference type="InterPro" id="IPR042120">
    <property type="entry name" value="MutL_C_dimsub"/>
</dbReference>
<dbReference type="GO" id="GO:0016887">
    <property type="term" value="F:ATP hydrolysis activity"/>
    <property type="evidence" value="ECO:0007669"/>
    <property type="project" value="InterPro"/>
</dbReference>
<dbReference type="InterPro" id="IPR036890">
    <property type="entry name" value="HATPase_C_sf"/>
</dbReference>
<reference evidence="4 5" key="1">
    <citation type="submission" date="2017-03" db="EMBL/GenBank/DDBJ databases">
        <title>Genome of the blue death feigning beetle - Asbolus verrucosus.</title>
        <authorList>
            <person name="Rider S.D."/>
        </authorList>
    </citation>
    <scope>NUCLEOTIDE SEQUENCE [LARGE SCALE GENOMIC DNA]</scope>
    <source>
        <strain evidence="4">Butters</strain>
        <tissue evidence="4">Head and leg muscle</tissue>
    </source>
</reference>
<evidence type="ECO:0000259" key="3">
    <source>
        <dbReference type="SMART" id="SM01340"/>
    </source>
</evidence>
<dbReference type="GO" id="GO:0005524">
    <property type="term" value="F:ATP binding"/>
    <property type="evidence" value="ECO:0007669"/>
    <property type="project" value="InterPro"/>
</dbReference>
<dbReference type="SUPFAM" id="SSF54211">
    <property type="entry name" value="Ribosomal protein S5 domain 2-like"/>
    <property type="match status" value="1"/>
</dbReference>
<dbReference type="GO" id="GO:0006298">
    <property type="term" value="P:mismatch repair"/>
    <property type="evidence" value="ECO:0007669"/>
    <property type="project" value="InterPro"/>
</dbReference>
<evidence type="ECO:0000313" key="5">
    <source>
        <dbReference type="Proteomes" id="UP000292052"/>
    </source>
</evidence>
<comment type="similarity">
    <text evidence="1">Belongs to the DNA mismatch repair MutL/HexB family.</text>
</comment>
<dbReference type="AlphaFoldDB" id="A0A482VGN3"/>
<dbReference type="InterPro" id="IPR038973">
    <property type="entry name" value="MutL/Mlh/Pms-like"/>
</dbReference>
<accession>A0A482VGN3</accession>
<dbReference type="PANTHER" id="PTHR10073:SF47">
    <property type="entry name" value="DNA MISMATCH REPAIR PROTEIN MLH3"/>
    <property type="match status" value="1"/>
</dbReference>
<feature type="domain" description="DNA mismatch repair protein S5" evidence="3">
    <location>
        <begin position="219"/>
        <end position="338"/>
    </location>
</feature>
<dbReference type="InterPro" id="IPR013507">
    <property type="entry name" value="DNA_mismatch_S5_2-like"/>
</dbReference>
<organism evidence="4 5">
    <name type="scientific">Asbolus verrucosus</name>
    <name type="common">Desert ironclad beetle</name>
    <dbReference type="NCBI Taxonomy" id="1661398"/>
    <lineage>
        <taxon>Eukaryota</taxon>
        <taxon>Metazoa</taxon>
        <taxon>Ecdysozoa</taxon>
        <taxon>Arthropoda</taxon>
        <taxon>Hexapoda</taxon>
        <taxon>Insecta</taxon>
        <taxon>Pterygota</taxon>
        <taxon>Neoptera</taxon>
        <taxon>Endopterygota</taxon>
        <taxon>Coleoptera</taxon>
        <taxon>Polyphaga</taxon>
        <taxon>Cucujiformia</taxon>
        <taxon>Tenebrionidae</taxon>
        <taxon>Pimeliinae</taxon>
        <taxon>Asbolus</taxon>
    </lineage>
</organism>
<dbReference type="InterPro" id="IPR014721">
    <property type="entry name" value="Ribsml_uS5_D2-typ_fold_subgr"/>
</dbReference>
<dbReference type="Gene3D" id="3.30.1540.20">
    <property type="entry name" value="MutL, C-terminal domain, dimerisation subdomain"/>
    <property type="match status" value="1"/>
</dbReference>
<dbReference type="GO" id="GO:0030983">
    <property type="term" value="F:mismatched DNA binding"/>
    <property type="evidence" value="ECO:0007669"/>
    <property type="project" value="InterPro"/>
</dbReference>
<protein>
    <recommendedName>
        <fullName evidence="3">DNA mismatch repair protein S5 domain-containing protein</fullName>
    </recommendedName>
</protein>
<dbReference type="InterPro" id="IPR037198">
    <property type="entry name" value="MutL_C_sf"/>
</dbReference>
<dbReference type="Proteomes" id="UP000292052">
    <property type="component" value="Unassembled WGS sequence"/>
</dbReference>
<dbReference type="Gene3D" id="3.30.230.10">
    <property type="match status" value="1"/>
</dbReference>
<dbReference type="Pfam" id="PF13589">
    <property type="entry name" value="HATPase_c_3"/>
    <property type="match status" value="1"/>
</dbReference>
<name>A0A482VGN3_ASBVE</name>
<evidence type="ECO:0000256" key="2">
    <source>
        <dbReference type="ARBA" id="ARBA00022763"/>
    </source>
</evidence>
<dbReference type="STRING" id="1661398.A0A482VGN3"/>
<keyword evidence="2" id="KW-0227">DNA damage</keyword>
<gene>
    <name evidence="4" type="ORF">BDFB_000738</name>
</gene>
<evidence type="ECO:0000256" key="1">
    <source>
        <dbReference type="ARBA" id="ARBA00006082"/>
    </source>
</evidence>
<dbReference type="GO" id="GO:0140664">
    <property type="term" value="F:ATP-dependent DNA damage sensor activity"/>
    <property type="evidence" value="ECO:0007669"/>
    <property type="project" value="InterPro"/>
</dbReference>
<keyword evidence="5" id="KW-1185">Reference proteome</keyword>
<dbReference type="PANTHER" id="PTHR10073">
    <property type="entry name" value="DNA MISMATCH REPAIR PROTEIN MLH, PMS, MUTL"/>
    <property type="match status" value="1"/>
</dbReference>
<dbReference type="Gene3D" id="3.30.565.10">
    <property type="entry name" value="Histidine kinase-like ATPase, C-terminal domain"/>
    <property type="match status" value="1"/>
</dbReference>
<dbReference type="Pfam" id="PF01119">
    <property type="entry name" value="DNA_mis_repair"/>
    <property type="match status" value="1"/>
</dbReference>
<dbReference type="NCBIfam" id="TIGR00585">
    <property type="entry name" value="mutl"/>
    <property type="match status" value="1"/>
</dbReference>
<evidence type="ECO:0000313" key="4">
    <source>
        <dbReference type="EMBL" id="RZC27690.1"/>
    </source>
</evidence>
<dbReference type="SMART" id="SM01340">
    <property type="entry name" value="DNA_mis_repair"/>
    <property type="match status" value="1"/>
</dbReference>
<dbReference type="GO" id="GO:0032300">
    <property type="term" value="C:mismatch repair complex"/>
    <property type="evidence" value="ECO:0007669"/>
    <property type="project" value="InterPro"/>
</dbReference>
<comment type="caution">
    <text evidence="4">The sequence shown here is derived from an EMBL/GenBank/DDBJ whole genome shotgun (WGS) entry which is preliminary data.</text>
</comment>
<dbReference type="InterPro" id="IPR002099">
    <property type="entry name" value="MutL/Mlh/PMS"/>
</dbReference>
<dbReference type="SUPFAM" id="SSF118116">
    <property type="entry name" value="DNA mismatch repair protein MutL"/>
    <property type="match status" value="1"/>
</dbReference>
<dbReference type="InterPro" id="IPR020568">
    <property type="entry name" value="Ribosomal_Su5_D2-typ_SF"/>
</dbReference>